<feature type="transmembrane region" description="Helical" evidence="1">
    <location>
        <begin position="163"/>
        <end position="182"/>
    </location>
</feature>
<feature type="transmembrane region" description="Helical" evidence="1">
    <location>
        <begin position="42"/>
        <end position="61"/>
    </location>
</feature>
<accession>A0ABM5W547</accession>
<evidence type="ECO:0000256" key="1">
    <source>
        <dbReference type="SAM" id="Phobius"/>
    </source>
</evidence>
<protein>
    <recommendedName>
        <fullName evidence="4">ABC transporter permease</fullName>
    </recommendedName>
</protein>
<gene>
    <name evidence="2" type="ORF">ATZ33_02245</name>
</gene>
<feature type="transmembrane region" description="Helical" evidence="1">
    <location>
        <begin position="12"/>
        <end position="30"/>
    </location>
</feature>
<dbReference type="RefSeq" id="WP_071876309.1">
    <property type="nucleotide sequence ID" value="NZ_JXLC01000002.1"/>
</dbReference>
<feature type="transmembrane region" description="Helical" evidence="1">
    <location>
        <begin position="85"/>
        <end position="110"/>
    </location>
</feature>
<organism evidence="2 3">
    <name type="scientific">Enterococcus silesiacus</name>
    <dbReference type="NCBI Taxonomy" id="332949"/>
    <lineage>
        <taxon>Bacteria</taxon>
        <taxon>Bacillati</taxon>
        <taxon>Bacillota</taxon>
        <taxon>Bacilli</taxon>
        <taxon>Lactobacillales</taxon>
        <taxon>Enterococcaceae</taxon>
        <taxon>Enterococcus</taxon>
    </lineage>
</organism>
<keyword evidence="3" id="KW-1185">Reference proteome</keyword>
<evidence type="ECO:0008006" key="4">
    <source>
        <dbReference type="Google" id="ProtNLM"/>
    </source>
</evidence>
<proteinExistence type="predicted"/>
<keyword evidence="1" id="KW-0472">Membrane</keyword>
<keyword evidence="1" id="KW-1133">Transmembrane helix</keyword>
<reference evidence="2 3" key="1">
    <citation type="submission" date="2015-12" db="EMBL/GenBank/DDBJ databases">
        <authorList>
            <person name="Lauer A."/>
            <person name="Humrighouse B."/>
            <person name="Loparev V."/>
            <person name="Shewmaker P.L."/>
            <person name="Whitney A.M."/>
            <person name="McLaughlin R.W."/>
        </authorList>
    </citation>
    <scope>NUCLEOTIDE SEQUENCE [LARGE SCALE GENOMIC DNA]</scope>
    <source>
        <strain evidence="2 3">LMG 23085</strain>
    </source>
</reference>
<name>A0ABM5W547_9ENTE</name>
<feature type="transmembrane region" description="Helical" evidence="1">
    <location>
        <begin position="202"/>
        <end position="224"/>
    </location>
</feature>
<dbReference type="EMBL" id="CP013614">
    <property type="protein sequence ID" value="ALS00237.1"/>
    <property type="molecule type" value="Genomic_DNA"/>
</dbReference>
<sequence length="233" mass="27452">MTKFFRLFFSKTLFLVYSASLLLTFLLGLVNVYNVNQHSVEFSIVFLAFSIMLFFVLFFVLETNRIYQFFRTTDFRLLPVSTRTLYFYNLVFSTIVGVSFFIGNVIIGIIMNYLILNIPFSLNGTWIEGIAAIVDIVVLFLIIQFLVCIYSAIKQFIQKKFRWILEIILFIIFTMLMEHLSVFDLGIIKWLEMNTLGLKQELYFRVILQLVTACFYFSLSIWMINRYVEAGDQ</sequence>
<evidence type="ECO:0000313" key="2">
    <source>
        <dbReference type="EMBL" id="ALS00237.1"/>
    </source>
</evidence>
<feature type="transmembrane region" description="Helical" evidence="1">
    <location>
        <begin position="130"/>
        <end position="151"/>
    </location>
</feature>
<keyword evidence="1" id="KW-0812">Transmembrane</keyword>
<evidence type="ECO:0000313" key="3">
    <source>
        <dbReference type="Proteomes" id="UP000065511"/>
    </source>
</evidence>
<dbReference type="Proteomes" id="UP000065511">
    <property type="component" value="Chromosome"/>
</dbReference>